<feature type="domain" description="EGF-like" evidence="10">
    <location>
        <begin position="1588"/>
        <end position="1624"/>
    </location>
</feature>
<dbReference type="InterPro" id="IPR000742">
    <property type="entry name" value="EGF"/>
</dbReference>
<dbReference type="Gene3D" id="3.10.100.10">
    <property type="entry name" value="Mannose-Binding Protein A, subunit A"/>
    <property type="match status" value="3"/>
</dbReference>
<evidence type="ECO:0000256" key="6">
    <source>
        <dbReference type="ARBA" id="ARBA00023180"/>
    </source>
</evidence>
<evidence type="ECO:0000259" key="13">
    <source>
        <dbReference type="PROSITE" id="PS51412"/>
    </source>
</evidence>
<feature type="compositionally biased region" description="Acidic residues" evidence="8">
    <location>
        <begin position="141"/>
        <end position="152"/>
    </location>
</feature>
<feature type="region of interest" description="Disordered" evidence="8">
    <location>
        <begin position="140"/>
        <end position="164"/>
    </location>
</feature>
<dbReference type="SUPFAM" id="SSF56436">
    <property type="entry name" value="C-type lectin-like"/>
    <property type="match status" value="3"/>
</dbReference>
<dbReference type="PROSITE" id="PS00022">
    <property type="entry name" value="EGF_1"/>
    <property type="match status" value="1"/>
</dbReference>
<dbReference type="InterPro" id="IPR020864">
    <property type="entry name" value="MACPF"/>
</dbReference>
<dbReference type="SMART" id="SM01411">
    <property type="entry name" value="Ephrin_rec_like"/>
    <property type="match status" value="4"/>
</dbReference>
<keyword evidence="4" id="KW-0677">Repeat</keyword>
<feature type="domain" description="C-type lectin" evidence="11">
    <location>
        <begin position="1765"/>
        <end position="1879"/>
    </location>
</feature>
<dbReference type="InterPro" id="IPR016187">
    <property type="entry name" value="CTDL_fold"/>
</dbReference>
<evidence type="ECO:0000256" key="3">
    <source>
        <dbReference type="ARBA" id="ARBA00022729"/>
    </source>
</evidence>
<dbReference type="Pfam" id="PF00024">
    <property type="entry name" value="PAN_1"/>
    <property type="match status" value="1"/>
</dbReference>
<keyword evidence="3 9" id="KW-0732">Signal</keyword>
<dbReference type="Gene3D" id="2.10.50.10">
    <property type="entry name" value="Tumor Necrosis Factor Receptor, subunit A, domain 2"/>
    <property type="match status" value="4"/>
</dbReference>
<dbReference type="InterPro" id="IPR001881">
    <property type="entry name" value="EGF-like_Ca-bd_dom"/>
</dbReference>
<dbReference type="SUPFAM" id="SSF57184">
    <property type="entry name" value="Growth factor receptor domain"/>
    <property type="match status" value="3"/>
</dbReference>
<evidence type="ECO:0000259" key="12">
    <source>
        <dbReference type="PROSITE" id="PS50948"/>
    </source>
</evidence>
<feature type="domain" description="C-type lectin" evidence="11">
    <location>
        <begin position="1634"/>
        <end position="1741"/>
    </location>
</feature>
<name>A0A8K0A6A8_BRALA</name>
<evidence type="ECO:0000313" key="14">
    <source>
        <dbReference type="EMBL" id="CAH1268604.1"/>
    </source>
</evidence>
<dbReference type="SMART" id="SM00181">
    <property type="entry name" value="EGF"/>
    <property type="match status" value="3"/>
</dbReference>
<dbReference type="FunFam" id="3.10.100.10:FF:000159">
    <property type="match status" value="1"/>
</dbReference>
<feature type="region of interest" description="Disordered" evidence="8">
    <location>
        <begin position="450"/>
        <end position="487"/>
    </location>
</feature>
<keyword evidence="6" id="KW-0325">Glycoprotein</keyword>
<dbReference type="FunFam" id="2.10.25.10:FF:000004">
    <property type="entry name" value="Neurogenic locus notch 1"/>
    <property type="match status" value="1"/>
</dbReference>
<feature type="compositionally biased region" description="Basic and acidic residues" evidence="8">
    <location>
        <begin position="456"/>
        <end position="465"/>
    </location>
</feature>
<feature type="domain" description="Apple" evidence="12">
    <location>
        <begin position="1899"/>
        <end position="1974"/>
    </location>
</feature>
<dbReference type="Pfam" id="PF01823">
    <property type="entry name" value="MACPF"/>
    <property type="match status" value="1"/>
</dbReference>
<dbReference type="PROSITE" id="PS00615">
    <property type="entry name" value="C_TYPE_LECTIN_1"/>
    <property type="match status" value="1"/>
</dbReference>
<evidence type="ECO:0000259" key="11">
    <source>
        <dbReference type="PROSITE" id="PS50041"/>
    </source>
</evidence>
<feature type="compositionally biased region" description="Polar residues" evidence="8">
    <location>
        <begin position="466"/>
        <end position="487"/>
    </location>
</feature>
<comment type="similarity">
    <text evidence="1">Belongs to the CRELD family.</text>
</comment>
<evidence type="ECO:0000256" key="4">
    <source>
        <dbReference type="ARBA" id="ARBA00022737"/>
    </source>
</evidence>
<feature type="signal peptide" evidence="9">
    <location>
        <begin position="1"/>
        <end position="22"/>
    </location>
</feature>
<dbReference type="Gene3D" id="2.10.220.10">
    <property type="entry name" value="Hormone Receptor, Insulin-like Growth Factor Receptor 1, Chain A, domain 2"/>
    <property type="match status" value="1"/>
</dbReference>
<sequence>MKVTMWKEVLLCICVVTAYVMAAPAVPARQTHRVKRAVPAFVAQAATDVGGKVVDALGDRIAEGVVENHQEKVIGALEDYFSGQFDKADEEFDKVLARGGDLLAGVGGDVEEARVQLIHGRGTNTGDTFSPAGYELRLDFERDDDDDGDDGKDDSSEGLSPKFYPSGVGPMMMNGCFGTNYQIGDPCYDAFVPLEACADIIDGATFLGTGFDGRGEYSTASRKKSLIQRSCDGLQGYKKFHVPDIMTVQGIYDTDVETYTFSDMEEYRSYLEDKSAVTSAKAIFQQEMNKAQGHLGGGGAFGLLYSAGGGTSSQNGVDFESSNFEASSSAGAQLTETSTRTFMAMVELNVFRYEIFLDFVGPESLNVAFLRDFLNLPGTYFAIGADMEFQNFILRWGTHYITSAKFGGQLKIIKTKTASVTDSQESFAKAAQSDFHKLFSTYSAQQTQTKSSSWFHDSESTEENSRSSGQGESGTSSDDTLSERASLSQTEYSNEVMEVHGGDQKIAAAITEFYTTSFGNSLKDWLESIDEYPKAFEFRMLMIPDLLNMNFDSFFPHGVVDFGCFGSKALSVDEAGRKYYVEDTTDGNVTSSEIRYCNFEEKDDLNKALTERRLALKRAIAVYLEEGPFLSSDFQIPAGEPGCETAELVLLEDSISGAPSWQEMISGQEFKVVFEMPYNIPHFLTATAALHVRFMSRTNKWLTIKKGRAPKLSDGHRNGNSGDITQHKVSVGGLVMTYDEDTGIFTVTQEDFDASAAAILNLPPWINGTDVARVEYKSLLEQLSHQQRATGGQMPCNLKWSNAHRIDPSDGGKCIHFTAASKGDIFVVFSGVPDEHETWVTVEISTSGVAMYKALRLEVTQLDKGAKGLGSDTLYQSYFVCVEEDLTESTTTIQFGKTPDNEDRGHVWLDYQFHDVLSLHYYAFGSGEHAVKLMGVSQIFKPADLNIICREGTVKEGDRCVQVCHAECLGGCRTTGSDSPRDCISCQNVEVAYPYLAGSVGDFECVSACPANMVQASGTSDCICIKRMEEPATDGTVTCLTVCPLTHFDDNGVCKRCSSLCSDVGGDGTVVCTGPAANQCTECVYRAADGSCLEGCSPGQKAVAVAESATSATCGLSSFNHVPQTDCGGTGTGVDIAALGVVTLQACADACCADPACLSFQHNNNDQCWLKNKLCSAGEKQSKSHANMYDRIPAGCPIADYVRFNGVCYKSFAELKTRDEASQTCVADGGMLAMPKDSATNTFLASLAEVVWGRWLGLTDADRDGQWIFEDGQALTSPDFSNWSPGEPRLDRGACVGFVEDGPSWNVKSCSNLKPSICQLNEGMRPDHYYSMITTVTPPTDNTPSAGNTLTCEPCQDGYKCVNGDEVEEICPAGTHSNTAKTACEPCAVGEFSDADGSSSCQQCPAGKFNTQSGSSSCDPCPAGQYSSATGSARCQDCPVGKFSSSGASACSSCPAGRFSLNSGSSSCQSCPAGKYSSSAGSTSCQSCPAGQYSSSSGSTSCQSCPAGRYSSSTGSTSCQSCPAGQYSSSSRSTGCLPCAAGRYSSNSGSTSCQSCPAGQYSSSSGSTGCLVCASGSTSSVGATSCTDVDECQSNPCQNGGVCVDGVNSYSCNCAAGFGGVNCDIACSNGYQMHDDLCYKAYNTRTNFRGASSTCAADGGTLAMPKDAGTNAFLVNLKNAVDGSALFWFGLVDERHEGNWEWIDGTPLAGYSAWSPGEPNNSGNEDCAQFSTSTWNDEECSSTSKKFICQKIPAGCPGTYVYHQPSGRCYKAFNDRKTYNAAAATCASDGGTLAMPRDATTNRFLIYLKNAVDNNAWFRFGLTDQSQEGRWVWDDNVALGSYQAWGSGQPDNENGDEDCAEFFSGDHSSSRNTWNDGPCTNADRKFICQVTPGTVSGTCGLSSFNHVPQTGCSGGLIASLGVVTLEECADACCADSTCLSFQYNIVNECHLKSRLCSAGEKVSSSRGNMYDTTARNPWIVAPGLTGLFSCVFGRRQRELSWFSDAAKPDPPPGCVYDVPPDLPPDSPNSSRGLSRACSRR</sequence>
<dbReference type="PROSITE" id="PS51412">
    <property type="entry name" value="MACPF_2"/>
    <property type="match status" value="1"/>
</dbReference>
<dbReference type="OrthoDB" id="439917at2759"/>
<dbReference type="EMBL" id="OV696691">
    <property type="protein sequence ID" value="CAH1268604.1"/>
    <property type="molecule type" value="Genomic_DNA"/>
</dbReference>
<dbReference type="InterPro" id="IPR011641">
    <property type="entry name" value="Tyr-kin_ephrin_A/B_rcpt-like"/>
</dbReference>
<dbReference type="PROSITE" id="PS50026">
    <property type="entry name" value="EGF_3"/>
    <property type="match status" value="1"/>
</dbReference>
<dbReference type="InterPro" id="IPR016186">
    <property type="entry name" value="C-type_lectin-like/link_sf"/>
</dbReference>
<dbReference type="InterPro" id="IPR009030">
    <property type="entry name" value="Growth_fac_rcpt_cys_sf"/>
</dbReference>
<dbReference type="Pfam" id="PF00008">
    <property type="entry name" value="EGF"/>
    <property type="match status" value="1"/>
</dbReference>
<keyword evidence="15" id="KW-1185">Reference proteome</keyword>
<dbReference type="SUPFAM" id="SSF57196">
    <property type="entry name" value="EGF/Laminin"/>
    <property type="match status" value="1"/>
</dbReference>
<dbReference type="PROSITE" id="PS01187">
    <property type="entry name" value="EGF_CA"/>
    <property type="match status" value="1"/>
</dbReference>
<feature type="chain" id="PRO_5035433625" evidence="9">
    <location>
        <begin position="23"/>
        <end position="2040"/>
    </location>
</feature>
<evidence type="ECO:0000256" key="5">
    <source>
        <dbReference type="ARBA" id="ARBA00023157"/>
    </source>
</evidence>
<accession>A0A8K0A6A8</accession>
<dbReference type="SMART" id="SM00261">
    <property type="entry name" value="FU"/>
    <property type="match status" value="4"/>
</dbReference>
<dbReference type="InterPro" id="IPR018378">
    <property type="entry name" value="C-type_lectin_CS"/>
</dbReference>
<dbReference type="Pfam" id="PF07699">
    <property type="entry name" value="Ephrin_rec_like"/>
    <property type="match status" value="2"/>
</dbReference>
<protein>
    <submittedName>
        <fullName evidence="14">CLEC4M protein</fullName>
    </submittedName>
</protein>
<dbReference type="InterPro" id="IPR000152">
    <property type="entry name" value="EGF-type_Asp/Asn_hydroxyl_site"/>
</dbReference>
<dbReference type="Gene3D" id="2.10.25.10">
    <property type="entry name" value="Laminin"/>
    <property type="match status" value="1"/>
</dbReference>
<dbReference type="PROSITE" id="PS50948">
    <property type="entry name" value="PAN"/>
    <property type="match status" value="2"/>
</dbReference>
<dbReference type="InterPro" id="IPR003609">
    <property type="entry name" value="Pan_app"/>
</dbReference>
<dbReference type="CDD" id="cd00054">
    <property type="entry name" value="EGF_CA"/>
    <property type="match status" value="1"/>
</dbReference>
<dbReference type="PANTHER" id="PTHR46549">
    <property type="entry name" value="MACPF DOMAIN-CONTAINING PROTEIN"/>
    <property type="match status" value="1"/>
</dbReference>
<feature type="region of interest" description="Disordered" evidence="8">
    <location>
        <begin position="2004"/>
        <end position="2040"/>
    </location>
</feature>
<evidence type="ECO:0000256" key="9">
    <source>
        <dbReference type="SAM" id="SignalP"/>
    </source>
</evidence>
<dbReference type="SMART" id="SM00034">
    <property type="entry name" value="CLECT"/>
    <property type="match status" value="3"/>
</dbReference>
<feature type="domain" description="C-type lectin" evidence="11">
    <location>
        <begin position="1204"/>
        <end position="1319"/>
    </location>
</feature>
<keyword evidence="5 7" id="KW-1015">Disulfide bond</keyword>
<evidence type="ECO:0000256" key="2">
    <source>
        <dbReference type="ARBA" id="ARBA00022536"/>
    </source>
</evidence>
<evidence type="ECO:0000256" key="7">
    <source>
        <dbReference type="PROSITE-ProRule" id="PRU00076"/>
    </source>
</evidence>
<dbReference type="PROSITE" id="PS50041">
    <property type="entry name" value="C_TYPE_LECTIN_2"/>
    <property type="match status" value="3"/>
</dbReference>
<dbReference type="InterPro" id="IPR018097">
    <property type="entry name" value="EGF_Ca-bd_CS"/>
</dbReference>
<evidence type="ECO:0000256" key="1">
    <source>
        <dbReference type="ARBA" id="ARBA00005897"/>
    </source>
</evidence>
<feature type="domain" description="Apple" evidence="12">
    <location>
        <begin position="1114"/>
        <end position="1196"/>
    </location>
</feature>
<dbReference type="InterPro" id="IPR001304">
    <property type="entry name" value="C-type_lectin-like"/>
</dbReference>
<feature type="domain" description="MACPF" evidence="13">
    <location>
        <begin position="190"/>
        <end position="577"/>
    </location>
</feature>
<dbReference type="InterPro" id="IPR006212">
    <property type="entry name" value="Furin_repeat"/>
</dbReference>
<organism evidence="14 15">
    <name type="scientific">Branchiostoma lanceolatum</name>
    <name type="common">Common lancelet</name>
    <name type="synonym">Amphioxus lanceolatum</name>
    <dbReference type="NCBI Taxonomy" id="7740"/>
    <lineage>
        <taxon>Eukaryota</taxon>
        <taxon>Metazoa</taxon>
        <taxon>Chordata</taxon>
        <taxon>Cephalochordata</taxon>
        <taxon>Leptocardii</taxon>
        <taxon>Amphioxiformes</taxon>
        <taxon>Branchiostomatidae</taxon>
        <taxon>Branchiostoma</taxon>
    </lineage>
</organism>
<dbReference type="CDD" id="cd00037">
    <property type="entry name" value="CLECT"/>
    <property type="match status" value="3"/>
</dbReference>
<feature type="disulfide bond" evidence="7">
    <location>
        <begin position="1614"/>
        <end position="1623"/>
    </location>
</feature>
<dbReference type="PANTHER" id="PTHR46549:SF1">
    <property type="entry name" value="MACPF DOMAIN-CONTAINING PROTEIN"/>
    <property type="match status" value="1"/>
</dbReference>
<keyword evidence="2 7" id="KW-0245">EGF-like domain</keyword>
<dbReference type="GO" id="GO:0005509">
    <property type="term" value="F:calcium ion binding"/>
    <property type="evidence" value="ECO:0007669"/>
    <property type="project" value="InterPro"/>
</dbReference>
<dbReference type="SMART" id="SM00179">
    <property type="entry name" value="EGF_CA"/>
    <property type="match status" value="1"/>
</dbReference>
<evidence type="ECO:0000256" key="8">
    <source>
        <dbReference type="SAM" id="MobiDB-lite"/>
    </source>
</evidence>
<gene>
    <name evidence="14" type="primary">CLEC4M</name>
    <name evidence="14" type="ORF">BLAG_LOCUS21498</name>
</gene>
<dbReference type="PROSITE" id="PS00010">
    <property type="entry name" value="ASX_HYDROXYL"/>
    <property type="match status" value="1"/>
</dbReference>
<comment type="caution">
    <text evidence="7">Lacks conserved residue(s) required for the propagation of feature annotation.</text>
</comment>
<evidence type="ECO:0000313" key="15">
    <source>
        <dbReference type="Proteomes" id="UP000838412"/>
    </source>
</evidence>
<reference evidence="14" key="1">
    <citation type="submission" date="2022-01" db="EMBL/GenBank/DDBJ databases">
        <authorList>
            <person name="Braso-Vives M."/>
        </authorList>
    </citation>
    <scope>NUCLEOTIDE SEQUENCE</scope>
</reference>
<dbReference type="Proteomes" id="UP000838412">
    <property type="component" value="Chromosome 6"/>
</dbReference>
<proteinExistence type="inferred from homology"/>
<dbReference type="Pfam" id="PF00059">
    <property type="entry name" value="Lectin_C"/>
    <property type="match status" value="3"/>
</dbReference>
<evidence type="ECO:0000259" key="10">
    <source>
        <dbReference type="PROSITE" id="PS50026"/>
    </source>
</evidence>